<dbReference type="CDD" id="cd06173">
    <property type="entry name" value="MFS_MefA_like"/>
    <property type="match status" value="1"/>
</dbReference>
<evidence type="ECO:0000256" key="6">
    <source>
        <dbReference type="SAM" id="Phobius"/>
    </source>
</evidence>
<dbReference type="EMBL" id="CADCTQ010000117">
    <property type="protein sequence ID" value="CAA9236949.1"/>
    <property type="molecule type" value="Genomic_DNA"/>
</dbReference>
<dbReference type="InterPro" id="IPR011701">
    <property type="entry name" value="MFS"/>
</dbReference>
<evidence type="ECO:0008006" key="8">
    <source>
        <dbReference type="Google" id="ProtNLM"/>
    </source>
</evidence>
<accession>A0A6J4I110</accession>
<dbReference type="PANTHER" id="PTHR23513:SF6">
    <property type="entry name" value="MAJOR FACILITATOR SUPERFAMILY ASSOCIATED DOMAIN-CONTAINING PROTEIN"/>
    <property type="match status" value="1"/>
</dbReference>
<feature type="transmembrane region" description="Helical" evidence="6">
    <location>
        <begin position="388"/>
        <end position="409"/>
    </location>
</feature>
<dbReference type="AlphaFoldDB" id="A0A6J4I110"/>
<keyword evidence="4 6" id="KW-1133">Transmembrane helix</keyword>
<reference evidence="7" key="1">
    <citation type="submission" date="2020-02" db="EMBL/GenBank/DDBJ databases">
        <authorList>
            <person name="Meier V. D."/>
        </authorList>
    </citation>
    <scope>NUCLEOTIDE SEQUENCE</scope>
    <source>
        <strain evidence="7">AVDCRST_MAG56</strain>
    </source>
</reference>
<evidence type="ECO:0000256" key="4">
    <source>
        <dbReference type="ARBA" id="ARBA00022989"/>
    </source>
</evidence>
<evidence type="ECO:0000256" key="1">
    <source>
        <dbReference type="ARBA" id="ARBA00004651"/>
    </source>
</evidence>
<sequence>MLWLLFAANIISGIAQGVSMLSIPWYFARNNHAADFNFAYAFITLFTLVWGVVAGGLVDRWPRKQVFVGTSLVQAAILLAVSSLGYATGAIPDLLIIAIFATTLLGYQIHYPNLYAFAQEITPPQHYARLTSQLEITGQCTSILSGALAALLLSGCGVEGTPAWWQEACGFSPVIHPWSLEEVFALDGLTYLAAAGLISRIRYVAQCPTRRETGNFGQRMASCLGYLRRQPMLIVFGSFSNVVFVAVSVELHTLMPTYLLNHLKSGPLLTGAAQALFAGGALLAGIIIRRLFASRSTQQAIIVLMALAGGSFALVALGSGAFLFCVFCFVTGFANTGIRIFRMTYLLKQVPNYLMGRINSVFTLTNTSMRTLFSLLFSQAYFTTGTHITVPFLIIGVYVTGSAMIIMLATGRLSAVRSEQLAVSSKQ</sequence>
<evidence type="ECO:0000256" key="3">
    <source>
        <dbReference type="ARBA" id="ARBA00022692"/>
    </source>
</evidence>
<feature type="transmembrane region" description="Helical" evidence="6">
    <location>
        <begin position="321"/>
        <end position="341"/>
    </location>
</feature>
<dbReference type="GO" id="GO:0022857">
    <property type="term" value="F:transmembrane transporter activity"/>
    <property type="evidence" value="ECO:0007669"/>
    <property type="project" value="InterPro"/>
</dbReference>
<keyword evidence="2" id="KW-1003">Cell membrane</keyword>
<organism evidence="7">
    <name type="scientific">uncultured Cytophagales bacterium</name>
    <dbReference type="NCBI Taxonomy" id="158755"/>
    <lineage>
        <taxon>Bacteria</taxon>
        <taxon>Pseudomonadati</taxon>
        <taxon>Bacteroidota</taxon>
        <taxon>Sphingobacteriia</taxon>
        <taxon>Sphingobacteriales</taxon>
        <taxon>environmental samples</taxon>
    </lineage>
</organism>
<keyword evidence="3 6" id="KW-0812">Transmembrane</keyword>
<name>A0A6J4I110_9SPHI</name>
<feature type="transmembrane region" description="Helical" evidence="6">
    <location>
        <begin position="232"/>
        <end position="249"/>
    </location>
</feature>
<dbReference type="PANTHER" id="PTHR23513">
    <property type="entry name" value="INTEGRAL MEMBRANE EFFLUX PROTEIN-RELATED"/>
    <property type="match status" value="1"/>
</dbReference>
<dbReference type="GO" id="GO:0005886">
    <property type="term" value="C:plasma membrane"/>
    <property type="evidence" value="ECO:0007669"/>
    <property type="project" value="UniProtKB-SubCell"/>
</dbReference>
<evidence type="ECO:0000256" key="2">
    <source>
        <dbReference type="ARBA" id="ARBA00022475"/>
    </source>
</evidence>
<dbReference type="Gene3D" id="1.20.1250.20">
    <property type="entry name" value="MFS general substrate transporter like domains"/>
    <property type="match status" value="1"/>
</dbReference>
<comment type="subcellular location">
    <subcellularLocation>
        <location evidence="1">Cell membrane</location>
        <topology evidence="1">Multi-pass membrane protein</topology>
    </subcellularLocation>
</comment>
<proteinExistence type="predicted"/>
<protein>
    <recommendedName>
        <fullName evidence="8">Major facilitator superfamily (MFS) profile domain-containing protein</fullName>
    </recommendedName>
</protein>
<dbReference type="Pfam" id="PF07690">
    <property type="entry name" value="MFS_1"/>
    <property type="match status" value="1"/>
</dbReference>
<keyword evidence="5 6" id="KW-0472">Membrane</keyword>
<dbReference type="SUPFAM" id="SSF103473">
    <property type="entry name" value="MFS general substrate transporter"/>
    <property type="match status" value="1"/>
</dbReference>
<feature type="transmembrane region" description="Helical" evidence="6">
    <location>
        <begin position="269"/>
        <end position="288"/>
    </location>
</feature>
<gene>
    <name evidence="7" type="ORF">AVDCRST_MAG56-1247</name>
</gene>
<dbReference type="InterPro" id="IPR036259">
    <property type="entry name" value="MFS_trans_sf"/>
</dbReference>
<evidence type="ECO:0000256" key="5">
    <source>
        <dbReference type="ARBA" id="ARBA00023136"/>
    </source>
</evidence>
<feature type="transmembrane region" description="Helical" evidence="6">
    <location>
        <begin position="39"/>
        <end position="58"/>
    </location>
</feature>
<evidence type="ECO:0000313" key="7">
    <source>
        <dbReference type="EMBL" id="CAA9236949.1"/>
    </source>
</evidence>